<reference evidence="2 3" key="1">
    <citation type="journal article" date="2021" name="Front. Microbiol.">
        <title>Aerobic Denitrification and Heterotrophic Sulfur Oxidation in the Genus Halomonas Revealed by Six Novel Species Characterizations and Genome-Based Analysis.</title>
        <authorList>
            <person name="Wang L."/>
            <person name="Shao Z."/>
        </authorList>
    </citation>
    <scope>NUCLEOTIDE SEQUENCE [LARGE SCALE GENOMIC DNA]</scope>
    <source>
        <strain evidence="2 3">MCCC 1A11058</strain>
    </source>
</reference>
<dbReference type="RefSeq" id="WP_338073361.1">
    <property type="nucleotide sequence ID" value="NZ_JABFTV010000021.1"/>
</dbReference>
<dbReference type="InterPro" id="IPR031982">
    <property type="entry name" value="PilE-like"/>
</dbReference>
<dbReference type="Pfam" id="PF16732">
    <property type="entry name" value="ComP_DUS"/>
    <property type="match status" value="1"/>
</dbReference>
<name>A0ABS9AZ97_9GAMM</name>
<keyword evidence="1" id="KW-1133">Transmembrane helix</keyword>
<dbReference type="NCBIfam" id="TIGR02532">
    <property type="entry name" value="IV_pilin_GFxxxE"/>
    <property type="match status" value="1"/>
</dbReference>
<dbReference type="SUPFAM" id="SSF54523">
    <property type="entry name" value="Pili subunits"/>
    <property type="match status" value="1"/>
</dbReference>
<dbReference type="PANTHER" id="PTHR30093">
    <property type="entry name" value="GENERAL SECRETION PATHWAY PROTEIN G"/>
    <property type="match status" value="1"/>
</dbReference>
<feature type="transmembrane region" description="Helical" evidence="1">
    <location>
        <begin position="21"/>
        <end position="43"/>
    </location>
</feature>
<keyword evidence="1" id="KW-0812">Transmembrane</keyword>
<dbReference type="Gene3D" id="3.30.700.10">
    <property type="entry name" value="Glycoprotein, Type 4 Pilin"/>
    <property type="match status" value="1"/>
</dbReference>
<dbReference type="PANTHER" id="PTHR30093:SF47">
    <property type="entry name" value="TYPE IV PILUS NON-CORE MINOR PILIN PILE"/>
    <property type="match status" value="1"/>
</dbReference>
<evidence type="ECO:0000256" key="1">
    <source>
        <dbReference type="SAM" id="Phobius"/>
    </source>
</evidence>
<accession>A0ABS9AZ97</accession>
<proteinExistence type="predicted"/>
<organism evidence="2 3">
    <name type="scientific">Billgrantia aerodenitrificans</name>
    <dbReference type="NCBI Taxonomy" id="2733483"/>
    <lineage>
        <taxon>Bacteria</taxon>
        <taxon>Pseudomonadati</taxon>
        <taxon>Pseudomonadota</taxon>
        <taxon>Gammaproteobacteria</taxon>
        <taxon>Oceanospirillales</taxon>
        <taxon>Halomonadaceae</taxon>
        <taxon>Billgrantia</taxon>
    </lineage>
</organism>
<evidence type="ECO:0000313" key="2">
    <source>
        <dbReference type="EMBL" id="MCE8027002.1"/>
    </source>
</evidence>
<dbReference type="Pfam" id="PF07963">
    <property type="entry name" value="N_methyl"/>
    <property type="match status" value="1"/>
</dbReference>
<dbReference type="Proteomes" id="UP001320272">
    <property type="component" value="Unassembled WGS sequence"/>
</dbReference>
<gene>
    <name evidence="2" type="ORF">HOP59_23015</name>
</gene>
<dbReference type="InterPro" id="IPR012902">
    <property type="entry name" value="N_methyl_site"/>
</dbReference>
<sequence>MTRYASHARRHPRHAPLRAQRGFTLIELMIAVAVIAILASIAVPSYQRYVQNARVSDGQAKLMELASRLERCYTVNNTYAGCFDSGEMPATSEEGFYSINFSGPPGATFTLVATGSSSEVKCARLEIDHTGQRDSDNDCW</sequence>
<protein>
    <submittedName>
        <fullName evidence="2">Type IV pilin protein</fullName>
    </submittedName>
</protein>
<dbReference type="PROSITE" id="PS00409">
    <property type="entry name" value="PROKAR_NTER_METHYL"/>
    <property type="match status" value="1"/>
</dbReference>
<keyword evidence="1" id="KW-0472">Membrane</keyword>
<dbReference type="EMBL" id="JABFTV010000021">
    <property type="protein sequence ID" value="MCE8027002.1"/>
    <property type="molecule type" value="Genomic_DNA"/>
</dbReference>
<dbReference type="InterPro" id="IPR045584">
    <property type="entry name" value="Pilin-like"/>
</dbReference>
<keyword evidence="3" id="KW-1185">Reference proteome</keyword>
<comment type="caution">
    <text evidence="2">The sequence shown here is derived from an EMBL/GenBank/DDBJ whole genome shotgun (WGS) entry which is preliminary data.</text>
</comment>
<evidence type="ECO:0000313" key="3">
    <source>
        <dbReference type="Proteomes" id="UP001320272"/>
    </source>
</evidence>